<dbReference type="Proteomes" id="UP000248044">
    <property type="component" value="Chromosome"/>
</dbReference>
<keyword evidence="1" id="KW-1133">Transmembrane helix</keyword>
<sequence>MKKIYFLIPLIILIIALIPLIFISHHTISQVEVEGEGILGYGYLSLEKGIGENISMYYINVTVNNPGKSEAICYAKNNDNTISFNCIYVFVNGKYYGESIPPGLNNITILVNHNITLPYLDLYLGNGQNLIINIKK</sequence>
<protein>
    <submittedName>
        <fullName evidence="2">Uncharacterized protein</fullName>
    </submittedName>
</protein>
<evidence type="ECO:0000313" key="3">
    <source>
        <dbReference type="Proteomes" id="UP000248044"/>
    </source>
</evidence>
<dbReference type="GeneID" id="36830525"/>
<evidence type="ECO:0000313" key="2">
    <source>
        <dbReference type="EMBL" id="AWR93261.1"/>
    </source>
</evidence>
<reference evidence="2 3" key="1">
    <citation type="submission" date="2018-05" db="EMBL/GenBank/DDBJ databases">
        <title>Complete Genome Sequences of Extremely Thermoacidophilic, Metal-Mobilizing Type-Strain Members of the Archaeal Family Sulfolobaceae: Acidianus brierleyi DSM-1651T, Acidianus sulfidivorans DSM-18786T, Metallosphaera hakonensis DSM-7519T, and Metallosphaera prunae DSM-10039T.</title>
        <authorList>
            <person name="Counts J.A."/>
            <person name="Kelly R.M."/>
        </authorList>
    </citation>
    <scope>NUCLEOTIDE SEQUENCE [LARGE SCALE GENOMIC DNA]</scope>
    <source>
        <strain evidence="2 3">DSM 1651</strain>
    </source>
</reference>
<proteinExistence type="predicted"/>
<dbReference type="RefSeq" id="WP_110269145.1">
    <property type="nucleotide sequence ID" value="NZ_CP029289.2"/>
</dbReference>
<dbReference type="EMBL" id="CP029289">
    <property type="protein sequence ID" value="AWR93261.1"/>
    <property type="molecule type" value="Genomic_DNA"/>
</dbReference>
<gene>
    <name evidence="2" type="ORF">DFR85_00175</name>
</gene>
<keyword evidence="1" id="KW-0472">Membrane</keyword>
<name>A0A2U9IB67_9CREN</name>
<keyword evidence="1" id="KW-0812">Transmembrane</keyword>
<evidence type="ECO:0000256" key="1">
    <source>
        <dbReference type="SAM" id="Phobius"/>
    </source>
</evidence>
<feature type="transmembrane region" description="Helical" evidence="1">
    <location>
        <begin position="6"/>
        <end position="23"/>
    </location>
</feature>
<dbReference type="KEGG" id="abri:DFR85_00175"/>
<keyword evidence="3" id="KW-1185">Reference proteome</keyword>
<dbReference type="AlphaFoldDB" id="A0A2U9IB67"/>
<accession>A0A2U9IB67</accession>
<organism evidence="2 3">
    <name type="scientific">Acidianus brierleyi</name>
    <dbReference type="NCBI Taxonomy" id="41673"/>
    <lineage>
        <taxon>Archaea</taxon>
        <taxon>Thermoproteota</taxon>
        <taxon>Thermoprotei</taxon>
        <taxon>Sulfolobales</taxon>
        <taxon>Sulfolobaceae</taxon>
        <taxon>Acidianus</taxon>
    </lineage>
</organism>
<dbReference type="OrthoDB" id="42280at2157"/>